<gene>
    <name evidence="1" type="ORF">CPSG_09226</name>
</gene>
<dbReference type="EMBL" id="GL636508">
    <property type="protein sequence ID" value="EFW14152.1"/>
    <property type="molecule type" value="Genomic_DNA"/>
</dbReference>
<reference evidence="2" key="2">
    <citation type="submission" date="2010-03" db="EMBL/GenBank/DDBJ databases">
        <title>The genome sequence of Coccidioides posadasii strain Silveira.</title>
        <authorList>
            <consortium name="The Broad Institute Genome Sequencing Center for Infectious Disease"/>
            <person name="Neafsey D."/>
            <person name="Orbach M."/>
            <person name="Henn M.R."/>
            <person name="Cole G.T."/>
            <person name="Galgiani J."/>
            <person name="Gardner M.J."/>
            <person name="Kirkland T.N."/>
            <person name="Taylor J.W."/>
            <person name="Young S.K."/>
            <person name="Zeng Q."/>
            <person name="Koehrsen M."/>
            <person name="Alvarado L."/>
            <person name="Berlin A."/>
            <person name="Borenstein D."/>
            <person name="Chapman S.B."/>
            <person name="Chen Z."/>
            <person name="Engels R."/>
            <person name="Freedman E."/>
            <person name="Gellesch M."/>
            <person name="Goldberg J."/>
            <person name="Griggs A."/>
            <person name="Gujja S."/>
            <person name="Heilman E."/>
            <person name="Heiman D."/>
            <person name="Howarth C."/>
            <person name="Jen D."/>
            <person name="Larson L."/>
            <person name="Mehta T."/>
            <person name="Neiman D."/>
            <person name="Park D."/>
            <person name="Pearson M."/>
            <person name="Richards J."/>
            <person name="Roberts A."/>
            <person name="Saif S."/>
            <person name="Shea T."/>
            <person name="Shenoy N."/>
            <person name="Sisk P."/>
            <person name="Stolte C."/>
            <person name="Sykes S."/>
            <person name="Walk T."/>
            <person name="White J."/>
            <person name="Yandava C."/>
            <person name="Haas B."/>
            <person name="Nusbaum C."/>
            <person name="Birren B."/>
        </authorList>
    </citation>
    <scope>NUCLEOTIDE SEQUENCE [LARGE SCALE GENOMIC DNA]</scope>
    <source>
        <strain evidence="2">RMSCC 757 / Silveira</strain>
    </source>
</reference>
<accession>E9DHC7</accession>
<dbReference type="HOGENOM" id="CLU_2372635_0_0_1"/>
<dbReference type="Proteomes" id="UP000002497">
    <property type="component" value="Unassembled WGS sequence"/>
</dbReference>
<organism evidence="2">
    <name type="scientific">Coccidioides posadasii (strain RMSCC 757 / Silveira)</name>
    <name type="common">Valley fever fungus</name>
    <dbReference type="NCBI Taxonomy" id="443226"/>
    <lineage>
        <taxon>Eukaryota</taxon>
        <taxon>Fungi</taxon>
        <taxon>Dikarya</taxon>
        <taxon>Ascomycota</taxon>
        <taxon>Pezizomycotina</taxon>
        <taxon>Eurotiomycetes</taxon>
        <taxon>Eurotiomycetidae</taxon>
        <taxon>Onygenales</taxon>
        <taxon>Onygenaceae</taxon>
        <taxon>Coccidioides</taxon>
    </lineage>
</organism>
<sequence length="95" mass="10063">MSSFPRRPAPVAPGHRRSRGGDIEMAPINLGGPSRGEVGYRAARFGTQDRDDEWVWLGNSSACIGMIVLVVVVVVAVVLGALMGTGKIKSGGKEW</sequence>
<dbReference type="VEuPathDB" id="FungiDB:D8B26_002476"/>
<dbReference type="OMA" id="ACIGMIV"/>
<name>E9DHC7_COCPS</name>
<proteinExistence type="predicted"/>
<protein>
    <submittedName>
        <fullName evidence="1">Predicted protein</fullName>
    </submittedName>
</protein>
<dbReference type="VEuPathDB" id="FungiDB:CPSG_09226"/>
<keyword evidence="2" id="KW-1185">Reference proteome</keyword>
<reference evidence="2" key="1">
    <citation type="journal article" date="2010" name="Genome Res.">
        <title>Population genomic sequencing of Coccidioides fungi reveals recent hybridization and transposon control.</title>
        <authorList>
            <person name="Neafsey D.E."/>
            <person name="Barker B.M."/>
            <person name="Sharpton T.J."/>
            <person name="Stajich J.E."/>
            <person name="Park D.J."/>
            <person name="Whiston E."/>
            <person name="Hung C.-Y."/>
            <person name="McMahan C."/>
            <person name="White J."/>
            <person name="Sykes S."/>
            <person name="Heiman D."/>
            <person name="Young S."/>
            <person name="Zeng Q."/>
            <person name="Abouelleil A."/>
            <person name="Aftuck L."/>
            <person name="Bessette D."/>
            <person name="Brown A."/>
            <person name="FitzGerald M."/>
            <person name="Lui A."/>
            <person name="Macdonald J.P."/>
            <person name="Priest M."/>
            <person name="Orbach M.J."/>
            <person name="Galgiani J.N."/>
            <person name="Kirkland T.N."/>
            <person name="Cole G.T."/>
            <person name="Birren B.W."/>
            <person name="Henn M.R."/>
            <person name="Taylor J.W."/>
            <person name="Rounsley S.D."/>
        </authorList>
    </citation>
    <scope>NUCLEOTIDE SEQUENCE [LARGE SCALE GENOMIC DNA]</scope>
    <source>
        <strain evidence="2">RMSCC 757 / Silveira</strain>
    </source>
</reference>
<evidence type="ECO:0000313" key="1">
    <source>
        <dbReference type="EMBL" id="EFW14152.1"/>
    </source>
</evidence>
<dbReference type="AlphaFoldDB" id="E9DHC7"/>
<evidence type="ECO:0000313" key="2">
    <source>
        <dbReference type="Proteomes" id="UP000002497"/>
    </source>
</evidence>